<sequence>MSCNRTIESTVVSNGNLAIRPSLLTSTRPFIFTIVACVGKQINNERVSSCTTLITCN</sequence>
<protein>
    <submittedName>
        <fullName evidence="1">Uncharacterized protein</fullName>
    </submittedName>
</protein>
<evidence type="ECO:0000313" key="2">
    <source>
        <dbReference type="Proteomes" id="UP000269396"/>
    </source>
</evidence>
<evidence type="ECO:0000313" key="1">
    <source>
        <dbReference type="EMBL" id="VDO72486.1"/>
    </source>
</evidence>
<dbReference type="Proteomes" id="UP000269396">
    <property type="component" value="Unassembled WGS sequence"/>
</dbReference>
<proteinExistence type="predicted"/>
<gene>
    <name evidence="1" type="ORF">SMTD_LOCUS716</name>
</gene>
<organism evidence="1 2">
    <name type="scientific">Schistosoma mattheei</name>
    <dbReference type="NCBI Taxonomy" id="31246"/>
    <lineage>
        <taxon>Eukaryota</taxon>
        <taxon>Metazoa</taxon>
        <taxon>Spiralia</taxon>
        <taxon>Lophotrochozoa</taxon>
        <taxon>Platyhelminthes</taxon>
        <taxon>Trematoda</taxon>
        <taxon>Digenea</taxon>
        <taxon>Strigeidida</taxon>
        <taxon>Schistosomatoidea</taxon>
        <taxon>Schistosomatidae</taxon>
        <taxon>Schistosoma</taxon>
    </lineage>
</organism>
<name>A0A3P7XF93_9TREM</name>
<keyword evidence="2" id="KW-1185">Reference proteome</keyword>
<reference evidence="1 2" key="1">
    <citation type="submission" date="2018-11" db="EMBL/GenBank/DDBJ databases">
        <authorList>
            <consortium name="Pathogen Informatics"/>
        </authorList>
    </citation>
    <scope>NUCLEOTIDE SEQUENCE [LARGE SCALE GENOMIC DNA]</scope>
    <source>
        <strain>Denwood</strain>
        <strain evidence="2">Zambia</strain>
    </source>
</reference>
<accession>A0A3P7XF93</accession>
<dbReference type="EMBL" id="UZAL01000682">
    <property type="protein sequence ID" value="VDO72486.1"/>
    <property type="molecule type" value="Genomic_DNA"/>
</dbReference>
<dbReference type="AlphaFoldDB" id="A0A3P7XF93"/>